<dbReference type="PROSITE" id="PS50135">
    <property type="entry name" value="ZF_ZZ_2"/>
    <property type="match status" value="1"/>
</dbReference>
<dbReference type="CDD" id="cd14947">
    <property type="entry name" value="NBR1_like"/>
    <property type="match status" value="1"/>
</dbReference>
<keyword evidence="1" id="KW-0479">Metal-binding</keyword>
<evidence type="ECO:0000256" key="3">
    <source>
        <dbReference type="ARBA" id="ARBA00022833"/>
    </source>
</evidence>
<dbReference type="InterPro" id="IPR043145">
    <property type="entry name" value="Znf_ZZ_sf"/>
</dbReference>
<gene>
    <name evidence="7" type="primary">NBR1</name>
    <name evidence="7" type="ORF">OS493_023998</name>
</gene>
<protein>
    <submittedName>
        <fullName evidence="7">Next to BRCA1 protein 1 protein</fullName>
    </submittedName>
</protein>
<dbReference type="GO" id="GO:0043130">
    <property type="term" value="F:ubiquitin binding"/>
    <property type="evidence" value="ECO:0007669"/>
    <property type="project" value="TreeGrafter"/>
</dbReference>
<organism evidence="7 8">
    <name type="scientific">Desmophyllum pertusum</name>
    <dbReference type="NCBI Taxonomy" id="174260"/>
    <lineage>
        <taxon>Eukaryota</taxon>
        <taxon>Metazoa</taxon>
        <taxon>Cnidaria</taxon>
        <taxon>Anthozoa</taxon>
        <taxon>Hexacorallia</taxon>
        <taxon>Scleractinia</taxon>
        <taxon>Caryophylliina</taxon>
        <taxon>Caryophylliidae</taxon>
        <taxon>Desmophyllum</taxon>
    </lineage>
</organism>
<dbReference type="PROSITE" id="PS01357">
    <property type="entry name" value="ZF_ZZ_1"/>
    <property type="match status" value="1"/>
</dbReference>
<dbReference type="CDD" id="cd02340">
    <property type="entry name" value="ZZ_NBR1_like"/>
    <property type="match status" value="1"/>
</dbReference>
<dbReference type="InterPro" id="IPR000433">
    <property type="entry name" value="Znf_ZZ"/>
</dbReference>
<evidence type="ECO:0000256" key="4">
    <source>
        <dbReference type="PROSITE-ProRule" id="PRU00228"/>
    </source>
</evidence>
<evidence type="ECO:0000313" key="8">
    <source>
        <dbReference type="Proteomes" id="UP001163046"/>
    </source>
</evidence>
<feature type="region of interest" description="Disordered" evidence="5">
    <location>
        <begin position="109"/>
        <end position="150"/>
    </location>
</feature>
<evidence type="ECO:0000259" key="6">
    <source>
        <dbReference type="PROSITE" id="PS50135"/>
    </source>
</evidence>
<accession>A0A9X0A2V9</accession>
<dbReference type="FunFam" id="3.30.60.90:FF:000007">
    <property type="entry name" value="Next to BRCA1 gene 1 protein"/>
    <property type="match status" value="1"/>
</dbReference>
<reference evidence="7" key="1">
    <citation type="submission" date="2023-01" db="EMBL/GenBank/DDBJ databases">
        <title>Genome assembly of the deep-sea coral Lophelia pertusa.</title>
        <authorList>
            <person name="Herrera S."/>
            <person name="Cordes E."/>
        </authorList>
    </citation>
    <scope>NUCLEOTIDE SEQUENCE</scope>
    <source>
        <strain evidence="7">USNM1676648</strain>
        <tissue evidence="7">Polyp</tissue>
    </source>
</reference>
<dbReference type="GO" id="GO:0070013">
    <property type="term" value="C:intracellular organelle lumen"/>
    <property type="evidence" value="ECO:0007669"/>
    <property type="project" value="UniProtKB-ARBA"/>
</dbReference>
<dbReference type="GO" id="GO:0000407">
    <property type="term" value="C:phagophore assembly site"/>
    <property type="evidence" value="ECO:0007669"/>
    <property type="project" value="TreeGrafter"/>
</dbReference>
<dbReference type="InterPro" id="IPR032350">
    <property type="entry name" value="Nbr1_FW"/>
</dbReference>
<comment type="caution">
    <text evidence="7">The sequence shown here is derived from an EMBL/GenBank/DDBJ whole genome shotgun (WGS) entry which is preliminary data.</text>
</comment>
<dbReference type="AlphaFoldDB" id="A0A9X0A2V9"/>
<evidence type="ECO:0000256" key="1">
    <source>
        <dbReference type="ARBA" id="ARBA00022723"/>
    </source>
</evidence>
<keyword evidence="3" id="KW-0862">Zinc</keyword>
<evidence type="ECO:0000256" key="2">
    <source>
        <dbReference type="ARBA" id="ARBA00022771"/>
    </source>
</evidence>
<dbReference type="OrthoDB" id="2122982at2759"/>
<dbReference type="Pfam" id="PF16158">
    <property type="entry name" value="N_BRCA1_IG"/>
    <property type="match status" value="1"/>
</dbReference>
<feature type="region of interest" description="Disordered" evidence="5">
    <location>
        <begin position="1"/>
        <end position="27"/>
    </location>
</feature>
<dbReference type="EMBL" id="MU825414">
    <property type="protein sequence ID" value="KAJ7390609.1"/>
    <property type="molecule type" value="Genomic_DNA"/>
</dbReference>
<sequence length="295" mass="33370">MKNLQGLHIGDPSASSSHVPMPGKSTDSKQVVHKGIVCTGCSQAVSGIRYKCCFCTDYDLCEDCEGKEGIHDPSHFFAKLRHHVPGIGRKNGEMVPVLKKFVYRMALREESKNERKEDKKKGKDERKEKKKESKKLARAAKKDEKEKRELKRKTRIELRQMRHERDSATALERLQNCLNAEFVADASIPDGTVLKGGQKFLKRWIVKNKGRRWNVRTVLQCVEGNILVASGENKVEVPFLKPDEEGELSVPFIAPSAPGHYERYVLSGFHQNLAFFVYGQGTFVTETNVSCSHVL</sequence>
<dbReference type="PANTHER" id="PTHR20930:SF2">
    <property type="entry name" value="NEXT TO BRCA1 GENE 1 PROTEIN"/>
    <property type="match status" value="1"/>
</dbReference>
<dbReference type="Gene3D" id="3.30.60.90">
    <property type="match status" value="1"/>
</dbReference>
<evidence type="ECO:0000313" key="7">
    <source>
        <dbReference type="EMBL" id="KAJ7390609.1"/>
    </source>
</evidence>
<dbReference type="PANTHER" id="PTHR20930">
    <property type="entry name" value="OVARIAN CARCINOMA ANTIGEN CA125-RELATED"/>
    <property type="match status" value="1"/>
</dbReference>
<dbReference type="Gene3D" id="2.60.40.10">
    <property type="entry name" value="Immunoglobulins"/>
    <property type="match status" value="1"/>
</dbReference>
<dbReference type="GO" id="GO:0008270">
    <property type="term" value="F:zinc ion binding"/>
    <property type="evidence" value="ECO:0007669"/>
    <property type="project" value="UniProtKB-KW"/>
</dbReference>
<keyword evidence="8" id="KW-1185">Reference proteome</keyword>
<dbReference type="Pfam" id="PF00569">
    <property type="entry name" value="ZZ"/>
    <property type="match status" value="1"/>
</dbReference>
<dbReference type="SMART" id="SM00291">
    <property type="entry name" value="ZnF_ZZ"/>
    <property type="match status" value="1"/>
</dbReference>
<dbReference type="InterPro" id="IPR013783">
    <property type="entry name" value="Ig-like_fold"/>
</dbReference>
<name>A0A9X0A2V9_9CNID</name>
<dbReference type="GO" id="GO:0016236">
    <property type="term" value="P:macroautophagy"/>
    <property type="evidence" value="ECO:0007669"/>
    <property type="project" value="TreeGrafter"/>
</dbReference>
<keyword evidence="2 4" id="KW-0863">Zinc-finger</keyword>
<dbReference type="SUPFAM" id="SSF57850">
    <property type="entry name" value="RING/U-box"/>
    <property type="match status" value="1"/>
</dbReference>
<evidence type="ECO:0000256" key="5">
    <source>
        <dbReference type="SAM" id="MobiDB-lite"/>
    </source>
</evidence>
<feature type="domain" description="ZZ-type" evidence="6">
    <location>
        <begin position="33"/>
        <end position="85"/>
    </location>
</feature>
<dbReference type="Proteomes" id="UP001163046">
    <property type="component" value="Unassembled WGS sequence"/>
</dbReference>
<proteinExistence type="predicted"/>